<dbReference type="Pfam" id="PF01618">
    <property type="entry name" value="MotA_ExbB"/>
    <property type="match status" value="1"/>
</dbReference>
<sequence length="183" mass="19854">MSSRGDTGGGPKRSISSPHSARAMASFLSLWKACGPVAVPLLVLSVAVFTVGFDRCAFWWRWFARGRRSWRQLRTALAQAPSAELRLQFLDDCDHQMTWGEPLLQAAVVLAPLLGLIGTTAGLMAVLKQLGSQLLLPPGAPLAGYGDVLLPTLLGLQITFVAMALLLLNQGLRRWQLRHCANP</sequence>
<feature type="domain" description="MotA/TolQ/ExbB proton channel" evidence="8">
    <location>
        <begin position="92"/>
        <end position="164"/>
    </location>
</feature>
<dbReference type="Proteomes" id="UP000243002">
    <property type="component" value="Unassembled WGS sequence"/>
</dbReference>
<evidence type="ECO:0000256" key="2">
    <source>
        <dbReference type="ARBA" id="ARBA00022475"/>
    </source>
</evidence>
<feature type="transmembrane region" description="Helical" evidence="7">
    <location>
        <begin position="106"/>
        <end position="128"/>
    </location>
</feature>
<evidence type="ECO:0000313" key="10">
    <source>
        <dbReference type="Proteomes" id="UP000243002"/>
    </source>
</evidence>
<evidence type="ECO:0000256" key="4">
    <source>
        <dbReference type="ARBA" id="ARBA00022989"/>
    </source>
</evidence>
<dbReference type="AlphaFoldDB" id="A0A2P7MR16"/>
<keyword evidence="10" id="KW-1185">Reference proteome</keyword>
<comment type="similarity">
    <text evidence="6">Belongs to the exbB/tolQ family.</text>
</comment>
<keyword evidence="2" id="KW-1003">Cell membrane</keyword>
<evidence type="ECO:0000259" key="8">
    <source>
        <dbReference type="Pfam" id="PF01618"/>
    </source>
</evidence>
<accession>A0A2P7MR16</accession>
<dbReference type="InterPro" id="IPR002898">
    <property type="entry name" value="MotA_ExbB_proton_chnl"/>
</dbReference>
<name>A0A2P7MR16_9CYAN</name>
<comment type="caution">
    <text evidence="9">The sequence shown here is derived from an EMBL/GenBank/DDBJ whole genome shotgun (WGS) entry which is preliminary data.</text>
</comment>
<keyword evidence="6" id="KW-0813">Transport</keyword>
<keyword evidence="4 7" id="KW-1133">Transmembrane helix</keyword>
<comment type="subcellular location">
    <subcellularLocation>
        <location evidence="1">Cell membrane</location>
        <topology evidence="1">Multi-pass membrane protein</topology>
    </subcellularLocation>
    <subcellularLocation>
        <location evidence="6">Membrane</location>
        <topology evidence="6">Multi-pass membrane protein</topology>
    </subcellularLocation>
</comment>
<keyword evidence="5 7" id="KW-0472">Membrane</keyword>
<feature type="transmembrane region" description="Helical" evidence="7">
    <location>
        <begin position="37"/>
        <end position="60"/>
    </location>
</feature>
<evidence type="ECO:0000256" key="7">
    <source>
        <dbReference type="SAM" id="Phobius"/>
    </source>
</evidence>
<reference evidence="9 10" key="1">
    <citation type="journal article" date="2018" name="Environ. Microbiol.">
        <title>Ecological and genomic features of two widespread freshwater picocyanobacteria.</title>
        <authorList>
            <person name="Cabello-Yeves P.J."/>
            <person name="Picazo A."/>
            <person name="Camacho A."/>
            <person name="Callieri C."/>
            <person name="Rosselli R."/>
            <person name="Roda-Garcia J.J."/>
            <person name="Coutinho F.H."/>
            <person name="Rodriguez-Valera F."/>
        </authorList>
    </citation>
    <scope>NUCLEOTIDE SEQUENCE [LARGE SCALE GENOMIC DNA]</scope>
    <source>
        <strain evidence="9 10">Tous</strain>
    </source>
</reference>
<dbReference type="EMBL" id="PXXO01000018">
    <property type="protein sequence ID" value="PSJ03680.1"/>
    <property type="molecule type" value="Genomic_DNA"/>
</dbReference>
<keyword evidence="6" id="KW-0653">Protein transport</keyword>
<evidence type="ECO:0000256" key="5">
    <source>
        <dbReference type="ARBA" id="ARBA00023136"/>
    </source>
</evidence>
<evidence type="ECO:0000313" key="9">
    <source>
        <dbReference type="EMBL" id="PSJ03680.1"/>
    </source>
</evidence>
<protein>
    <submittedName>
        <fullName evidence="9">Biopolymer transporter ExbD</fullName>
    </submittedName>
</protein>
<proteinExistence type="inferred from homology"/>
<evidence type="ECO:0000256" key="1">
    <source>
        <dbReference type="ARBA" id="ARBA00004651"/>
    </source>
</evidence>
<evidence type="ECO:0000256" key="3">
    <source>
        <dbReference type="ARBA" id="ARBA00022692"/>
    </source>
</evidence>
<keyword evidence="3 7" id="KW-0812">Transmembrane</keyword>
<evidence type="ECO:0000256" key="6">
    <source>
        <dbReference type="RuleBase" id="RU004057"/>
    </source>
</evidence>
<dbReference type="GO" id="GO:0015031">
    <property type="term" value="P:protein transport"/>
    <property type="evidence" value="ECO:0007669"/>
    <property type="project" value="UniProtKB-KW"/>
</dbReference>
<feature type="transmembrane region" description="Helical" evidence="7">
    <location>
        <begin position="148"/>
        <end position="168"/>
    </location>
</feature>
<dbReference type="GO" id="GO:0005886">
    <property type="term" value="C:plasma membrane"/>
    <property type="evidence" value="ECO:0007669"/>
    <property type="project" value="UniProtKB-SubCell"/>
</dbReference>
<gene>
    <name evidence="9" type="ORF">C7K55_12240</name>
</gene>
<organism evidence="9 10">
    <name type="scientific">Cyanobium usitatum str. Tous</name>
    <dbReference type="NCBI Taxonomy" id="2116684"/>
    <lineage>
        <taxon>Bacteria</taxon>
        <taxon>Bacillati</taxon>
        <taxon>Cyanobacteriota</taxon>
        <taxon>Cyanophyceae</taxon>
        <taxon>Synechococcales</taxon>
        <taxon>Prochlorococcaceae</taxon>
        <taxon>Cyanobium</taxon>
    </lineage>
</organism>